<evidence type="ECO:0000256" key="1">
    <source>
        <dbReference type="ARBA" id="ARBA00009353"/>
    </source>
</evidence>
<accession>A0A7W5YS83</accession>
<dbReference type="SUPFAM" id="SSF51735">
    <property type="entry name" value="NAD(P)-binding Rossmann-fold domains"/>
    <property type="match status" value="1"/>
</dbReference>
<dbReference type="EMBL" id="JACIBV010000001">
    <property type="protein sequence ID" value="MBB3731992.1"/>
    <property type="molecule type" value="Genomic_DNA"/>
</dbReference>
<evidence type="ECO:0000313" key="5">
    <source>
        <dbReference type="Proteomes" id="UP000579945"/>
    </source>
</evidence>
<proteinExistence type="inferred from homology"/>
<name>A0A7W5YS83_9ACTN</name>
<feature type="domain" description="NAD-dependent epimerase/dehydratase" evidence="2">
    <location>
        <begin position="3"/>
        <end position="214"/>
    </location>
</feature>
<dbReference type="InterPro" id="IPR036291">
    <property type="entry name" value="NAD(P)-bd_dom_sf"/>
</dbReference>
<dbReference type="AlphaFoldDB" id="A0A7W5YS83"/>
<protein>
    <recommendedName>
        <fullName evidence="6">Cell division inhibitor</fullName>
    </recommendedName>
</protein>
<dbReference type="InterPro" id="IPR010099">
    <property type="entry name" value="SDR39U1"/>
</dbReference>
<evidence type="ECO:0000259" key="3">
    <source>
        <dbReference type="Pfam" id="PF08338"/>
    </source>
</evidence>
<keyword evidence="5" id="KW-1185">Reference proteome</keyword>
<gene>
    <name evidence="4" type="ORF">FHR33_007852</name>
</gene>
<dbReference type="NCBIfam" id="TIGR01777">
    <property type="entry name" value="yfcH"/>
    <property type="match status" value="1"/>
</dbReference>
<dbReference type="InterPro" id="IPR001509">
    <property type="entry name" value="Epimerase_deHydtase"/>
</dbReference>
<feature type="domain" description="DUF1731" evidence="3">
    <location>
        <begin position="249"/>
        <end position="293"/>
    </location>
</feature>
<dbReference type="InterPro" id="IPR013549">
    <property type="entry name" value="DUF1731"/>
</dbReference>
<dbReference type="Pfam" id="PF01370">
    <property type="entry name" value="Epimerase"/>
    <property type="match status" value="1"/>
</dbReference>
<dbReference type="RefSeq" id="WP_183658678.1">
    <property type="nucleotide sequence ID" value="NZ_JACIBV010000001.1"/>
</dbReference>
<evidence type="ECO:0000259" key="2">
    <source>
        <dbReference type="Pfam" id="PF01370"/>
    </source>
</evidence>
<dbReference type="Pfam" id="PF08338">
    <property type="entry name" value="DUF1731"/>
    <property type="match status" value="1"/>
</dbReference>
<dbReference type="Gene3D" id="3.40.50.720">
    <property type="entry name" value="NAD(P)-binding Rossmann-like Domain"/>
    <property type="match status" value="1"/>
</dbReference>
<dbReference type="PANTHER" id="PTHR11092">
    <property type="entry name" value="SUGAR NUCLEOTIDE EPIMERASE RELATED"/>
    <property type="match status" value="1"/>
</dbReference>
<dbReference type="Proteomes" id="UP000579945">
    <property type="component" value="Unassembled WGS sequence"/>
</dbReference>
<evidence type="ECO:0000313" key="4">
    <source>
        <dbReference type="EMBL" id="MBB3731992.1"/>
    </source>
</evidence>
<evidence type="ECO:0008006" key="6">
    <source>
        <dbReference type="Google" id="ProtNLM"/>
    </source>
</evidence>
<reference evidence="4 5" key="1">
    <citation type="submission" date="2020-08" db="EMBL/GenBank/DDBJ databases">
        <title>Sequencing the genomes of 1000 actinobacteria strains.</title>
        <authorList>
            <person name="Klenk H.-P."/>
        </authorList>
    </citation>
    <scope>NUCLEOTIDE SEQUENCE [LARGE SCALE GENOMIC DNA]</scope>
    <source>
        <strain evidence="4 5">DSM 44320</strain>
    </source>
</reference>
<comment type="caution">
    <text evidence="4">The sequence shown here is derived from an EMBL/GenBank/DDBJ whole genome shotgun (WGS) entry which is preliminary data.</text>
</comment>
<comment type="similarity">
    <text evidence="1">Belongs to the NAD(P)-dependent epimerase/dehydratase family. SDR39U1 subfamily.</text>
</comment>
<organism evidence="4 5">
    <name type="scientific">Nonomuraea dietziae</name>
    <dbReference type="NCBI Taxonomy" id="65515"/>
    <lineage>
        <taxon>Bacteria</taxon>
        <taxon>Bacillati</taxon>
        <taxon>Actinomycetota</taxon>
        <taxon>Actinomycetes</taxon>
        <taxon>Streptosporangiales</taxon>
        <taxon>Streptosporangiaceae</taxon>
        <taxon>Nonomuraea</taxon>
    </lineage>
</organism>
<dbReference type="PANTHER" id="PTHR11092:SF0">
    <property type="entry name" value="EPIMERASE FAMILY PROTEIN SDR39U1"/>
    <property type="match status" value="1"/>
</dbReference>
<dbReference type="GeneID" id="95394048"/>
<sequence>MAIIVTGASGLLGTALVAALKAEGHQVVRLVRRAPRGTEESRWDPERGLVDRASLEGAHAVVHLAGAGLGEHRWSEAYKREIVASRVESTRTLVTALRGLERPPEVLLSASGAGFYGDTGDRVTDESGPRGEGFLAELCECWEEEAAAAEQAGVRTVRLRTAITLSGRGGALKQMLPVFRMGLGAPLGSGRQWWAWISLDDWVRAALHVLKNRDVVGPVNLTSPEPVTNKEFTKALGRAVKRATMPVAVPGFALHTVLGGFADEGLLIGQRAVPAKLLDTGFRFLHPTLDDALPAVL</sequence>